<dbReference type="InterPro" id="IPR011042">
    <property type="entry name" value="6-blade_b-propeller_TolB-like"/>
</dbReference>
<name>I0L981_9ACTN</name>
<keyword evidence="4" id="KW-1185">Reference proteome</keyword>
<organism evidence="3 4">
    <name type="scientific">Micromonospora lupini str. Lupac 08</name>
    <dbReference type="NCBI Taxonomy" id="1150864"/>
    <lineage>
        <taxon>Bacteria</taxon>
        <taxon>Bacillati</taxon>
        <taxon>Actinomycetota</taxon>
        <taxon>Actinomycetes</taxon>
        <taxon>Micromonosporales</taxon>
        <taxon>Micromonosporaceae</taxon>
        <taxon>Micromonospora</taxon>
    </lineage>
</organism>
<gene>
    <name evidence="3" type="ORF">MILUP08_45260</name>
</gene>
<dbReference type="EMBL" id="CAIE01000039">
    <property type="protein sequence ID" value="CCH20378.1"/>
    <property type="molecule type" value="Genomic_DNA"/>
</dbReference>
<sequence length="424" mass="44126">MRGTGGRLLRGAAASSALVLVALGAPAATTAGHTATIRTDAGGTAAAVPTRVHDPWLWQATVAQRPAGPAALVFFTDRTRYSESTGVLVGRDGGYRLIPLHIGEGHGLLSPDGRHYLRPGSGELLDLSTGRQRRTMSLGVDPLAWSADGRRVVGTRDNDDAVITYGPENQQLNNPEKPDDLLVVDPYRGTEQVVAAGAFAAHDAAAWSPEGDMLAVAGPPDEAASVTARQRLVVVDPAGGAPRWQVDLGDRRMLAGPAAWHPDGRRIALFAFDGCAGPTCTAEQAAARAMRIEFLDAATGHAVGRPLPVDASTSEIVGWRGDDPVVQQVSRPGKGTDRQAVLAALSTGGGREVLVTAPIGSTGLAAPGDLLIRAAFGGPERRPSPFAAPLWLYLTLAVPPLLAAALLHRRRRRRAAAATTAPPG</sequence>
<evidence type="ECO:0000256" key="2">
    <source>
        <dbReference type="SAM" id="SignalP"/>
    </source>
</evidence>
<feature type="chain" id="PRO_5003630582" evidence="2">
    <location>
        <begin position="28"/>
        <end position="424"/>
    </location>
</feature>
<evidence type="ECO:0000256" key="1">
    <source>
        <dbReference type="SAM" id="Phobius"/>
    </source>
</evidence>
<dbReference type="InterPro" id="IPR011044">
    <property type="entry name" value="Quino_amine_DH_bsu"/>
</dbReference>
<dbReference type="Gene3D" id="2.120.10.30">
    <property type="entry name" value="TolB, C-terminal domain"/>
    <property type="match status" value="1"/>
</dbReference>
<dbReference type="STRING" id="1150864.MILUP08_45260"/>
<dbReference type="eggNOG" id="ENOG5032PD0">
    <property type="taxonomic scope" value="Bacteria"/>
</dbReference>
<protein>
    <submittedName>
        <fullName evidence="3">Uncharacterized protein</fullName>
    </submittedName>
</protein>
<comment type="caution">
    <text evidence="3">The sequence shown here is derived from an EMBL/GenBank/DDBJ whole genome shotgun (WGS) entry which is preliminary data.</text>
</comment>
<keyword evidence="1" id="KW-0472">Membrane</keyword>
<dbReference type="AlphaFoldDB" id="I0L981"/>
<dbReference type="Proteomes" id="UP000003448">
    <property type="component" value="Unassembled WGS sequence"/>
</dbReference>
<keyword evidence="2" id="KW-0732">Signal</keyword>
<dbReference type="OrthoDB" id="3346200at2"/>
<feature type="transmembrane region" description="Helical" evidence="1">
    <location>
        <begin position="390"/>
        <end position="407"/>
    </location>
</feature>
<accession>I0L981</accession>
<proteinExistence type="predicted"/>
<evidence type="ECO:0000313" key="3">
    <source>
        <dbReference type="EMBL" id="CCH20378.1"/>
    </source>
</evidence>
<dbReference type="RefSeq" id="WP_007463267.1">
    <property type="nucleotide sequence ID" value="NZ_HF570108.1"/>
</dbReference>
<dbReference type="SUPFAM" id="SSF50969">
    <property type="entry name" value="YVTN repeat-like/Quinoprotein amine dehydrogenase"/>
    <property type="match status" value="1"/>
</dbReference>
<keyword evidence="1" id="KW-0812">Transmembrane</keyword>
<reference evidence="4" key="1">
    <citation type="journal article" date="2012" name="J. Bacteriol.">
        <title>Genome Sequence of Micromonospora lupini Lupac 08, Isolated from Root Nodules of Lupinus angustifolius.</title>
        <authorList>
            <person name="Alonso-Vega P."/>
            <person name="Normand P."/>
            <person name="Bacigalupe R."/>
            <person name="Pujic P."/>
            <person name="Lajus A."/>
            <person name="Vallenet D."/>
            <person name="Carro L."/>
            <person name="Coll P."/>
            <person name="Trujillo M.E."/>
        </authorList>
    </citation>
    <scope>NUCLEOTIDE SEQUENCE [LARGE SCALE GENOMIC DNA]</scope>
    <source>
        <strain evidence="4">Lupac 08</strain>
    </source>
</reference>
<feature type="signal peptide" evidence="2">
    <location>
        <begin position="1"/>
        <end position="27"/>
    </location>
</feature>
<evidence type="ECO:0000313" key="4">
    <source>
        <dbReference type="Proteomes" id="UP000003448"/>
    </source>
</evidence>
<keyword evidence="1" id="KW-1133">Transmembrane helix</keyword>